<name>A0AA35TVR2_GEOBA</name>
<sequence length="459" mass="49745">MGRDMVVTSDMDSVRQSALDHLWMHNSDWITMAEEGGPSIMVSGDGVRVTDSEGKVWIDAHGGYASVNAGYGQTGIADAMLEQMKKLTYFPQGTTTVPLIRLVEKLGELAPANLERVWPASGGSEANETAVKIARAYHKRRGDNGRYKVISRRGSYHGATGGVMWMGASAGLSDFEPAMPGMLYAPQPNFYRCEFDSSTPSECAERSAKAVEDLILLHSPDTVAALIGEPITSAGGVSVPSDEYWPMVREICDRYGVLLIADEVVTGFGRTGRMFAMEHYGVVPDIMTIAKGITSSYLPLAATISATYVADAFAGEDNVFRQALTFGGHPVTAAVALKNIEIIEQNDLVGNSERMGAYFLERLEELKGRHPSVGDVRGVGLLLGLELVRDRETKAPFDDSLQVSKRLTDKMSERGVIMRFSGDKVTIGPPLCITKDDIDEIVSAMDSAIGEMESELSLR</sequence>
<dbReference type="InterPro" id="IPR015424">
    <property type="entry name" value="PyrdxlP-dep_Trfase"/>
</dbReference>
<comment type="caution">
    <text evidence="6">The sequence shown here is derived from an EMBL/GenBank/DDBJ whole genome shotgun (WGS) entry which is preliminary data.</text>
</comment>
<dbReference type="PIRSF" id="PIRSF000521">
    <property type="entry name" value="Transaminase_4ab_Lys_Orn"/>
    <property type="match status" value="1"/>
</dbReference>
<dbReference type="FunFam" id="3.40.640.10:FF:000014">
    <property type="entry name" value="Adenosylmethionine-8-amino-7-oxononanoate aminotransferase, probable"/>
    <property type="match status" value="1"/>
</dbReference>
<evidence type="ECO:0000256" key="1">
    <source>
        <dbReference type="ARBA" id="ARBA00008954"/>
    </source>
</evidence>
<dbReference type="CDD" id="cd00610">
    <property type="entry name" value="OAT_like"/>
    <property type="match status" value="1"/>
</dbReference>
<dbReference type="InterPro" id="IPR015422">
    <property type="entry name" value="PyrdxlP-dep_Trfase_small"/>
</dbReference>
<dbReference type="EMBL" id="CASHTH010004210">
    <property type="protein sequence ID" value="CAI8054783.1"/>
    <property type="molecule type" value="Genomic_DNA"/>
</dbReference>
<dbReference type="InterPro" id="IPR005814">
    <property type="entry name" value="Aminotrans_3"/>
</dbReference>
<evidence type="ECO:0000313" key="6">
    <source>
        <dbReference type="EMBL" id="CAI8054783.1"/>
    </source>
</evidence>
<keyword evidence="2 6" id="KW-0032">Aminotransferase</keyword>
<reference evidence="6" key="1">
    <citation type="submission" date="2023-03" db="EMBL/GenBank/DDBJ databases">
        <authorList>
            <person name="Steffen K."/>
            <person name="Cardenas P."/>
        </authorList>
    </citation>
    <scope>NUCLEOTIDE SEQUENCE</scope>
</reference>
<dbReference type="AlphaFoldDB" id="A0AA35TVR2"/>
<proteinExistence type="inferred from homology"/>
<dbReference type="GO" id="GO:0030170">
    <property type="term" value="F:pyridoxal phosphate binding"/>
    <property type="evidence" value="ECO:0007669"/>
    <property type="project" value="InterPro"/>
</dbReference>
<dbReference type="PROSITE" id="PS00600">
    <property type="entry name" value="AA_TRANSFER_CLASS_3"/>
    <property type="match status" value="1"/>
</dbReference>
<evidence type="ECO:0000256" key="5">
    <source>
        <dbReference type="RuleBase" id="RU003560"/>
    </source>
</evidence>
<dbReference type="InterPro" id="IPR015421">
    <property type="entry name" value="PyrdxlP-dep_Trfase_major"/>
</dbReference>
<evidence type="ECO:0000256" key="4">
    <source>
        <dbReference type="ARBA" id="ARBA00022898"/>
    </source>
</evidence>
<comment type="similarity">
    <text evidence="1 5">Belongs to the class-III pyridoxal-phosphate-dependent aminotransferase family.</text>
</comment>
<organism evidence="6 7">
    <name type="scientific">Geodia barretti</name>
    <name type="common">Barrett's horny sponge</name>
    <dbReference type="NCBI Taxonomy" id="519541"/>
    <lineage>
        <taxon>Eukaryota</taxon>
        <taxon>Metazoa</taxon>
        <taxon>Porifera</taxon>
        <taxon>Demospongiae</taxon>
        <taxon>Heteroscleromorpha</taxon>
        <taxon>Tetractinellida</taxon>
        <taxon>Astrophorina</taxon>
        <taxon>Geodiidae</taxon>
        <taxon>Geodia</taxon>
    </lineage>
</organism>
<evidence type="ECO:0000256" key="3">
    <source>
        <dbReference type="ARBA" id="ARBA00022679"/>
    </source>
</evidence>
<dbReference type="PANTHER" id="PTHR43094">
    <property type="entry name" value="AMINOTRANSFERASE"/>
    <property type="match status" value="1"/>
</dbReference>
<evidence type="ECO:0000256" key="2">
    <source>
        <dbReference type="ARBA" id="ARBA00022576"/>
    </source>
</evidence>
<accession>A0AA35TVR2</accession>
<gene>
    <name evidence="6" type="ORF">GBAR_LOCUS29872</name>
</gene>
<dbReference type="Proteomes" id="UP001174909">
    <property type="component" value="Unassembled WGS sequence"/>
</dbReference>
<dbReference type="SUPFAM" id="SSF53383">
    <property type="entry name" value="PLP-dependent transferases"/>
    <property type="match status" value="1"/>
</dbReference>
<protein>
    <submittedName>
        <fullName evidence="6">Uncharacterized aminotransferase YhxA</fullName>
    </submittedName>
</protein>
<dbReference type="Gene3D" id="3.40.640.10">
    <property type="entry name" value="Type I PLP-dependent aspartate aminotransferase-like (Major domain)"/>
    <property type="match status" value="1"/>
</dbReference>
<keyword evidence="3" id="KW-0808">Transferase</keyword>
<keyword evidence="7" id="KW-1185">Reference proteome</keyword>
<evidence type="ECO:0000313" key="7">
    <source>
        <dbReference type="Proteomes" id="UP001174909"/>
    </source>
</evidence>
<dbReference type="Pfam" id="PF00202">
    <property type="entry name" value="Aminotran_3"/>
    <property type="match status" value="1"/>
</dbReference>
<keyword evidence="4 5" id="KW-0663">Pyridoxal phosphate</keyword>
<dbReference type="PANTHER" id="PTHR43094:SF1">
    <property type="entry name" value="AMINOTRANSFERASE CLASS-III"/>
    <property type="match status" value="1"/>
</dbReference>
<dbReference type="Gene3D" id="3.90.1150.10">
    <property type="entry name" value="Aspartate Aminotransferase, domain 1"/>
    <property type="match status" value="1"/>
</dbReference>
<dbReference type="InterPro" id="IPR049704">
    <property type="entry name" value="Aminotrans_3_PPA_site"/>
</dbReference>
<dbReference type="GO" id="GO:0008483">
    <property type="term" value="F:transaminase activity"/>
    <property type="evidence" value="ECO:0007669"/>
    <property type="project" value="UniProtKB-KW"/>
</dbReference>